<dbReference type="Gene3D" id="3.30.1520.10">
    <property type="entry name" value="Phox-like domain"/>
    <property type="match status" value="1"/>
</dbReference>
<gene>
    <name evidence="15" type="ORF">CNEB1095_LOCUS1452</name>
</gene>
<evidence type="ECO:0000256" key="8">
    <source>
        <dbReference type="ARBA" id="ARBA00022840"/>
    </source>
</evidence>
<dbReference type="PROSITE" id="PS51285">
    <property type="entry name" value="AGC_KINASE_CTER"/>
    <property type="match status" value="1"/>
</dbReference>
<reference evidence="15" key="1">
    <citation type="submission" date="2021-01" db="EMBL/GenBank/DDBJ databases">
        <authorList>
            <person name="Corre E."/>
            <person name="Pelletier E."/>
            <person name="Niang G."/>
            <person name="Scheremetjew M."/>
            <person name="Finn R."/>
            <person name="Kale V."/>
            <person name="Holt S."/>
            <person name="Cochrane G."/>
            <person name="Meng A."/>
            <person name="Brown T."/>
            <person name="Cohen L."/>
        </authorList>
    </citation>
    <scope>NUCLEOTIDE SEQUENCE</scope>
    <source>
        <strain evidence="15">UTEXLB2642</strain>
    </source>
</reference>
<dbReference type="InterPro" id="IPR008271">
    <property type="entry name" value="Ser/Thr_kinase_AS"/>
</dbReference>
<keyword evidence="8 11" id="KW-0067">ATP-binding</keyword>
<dbReference type="EMBL" id="HBFD01002280">
    <property type="protein sequence ID" value="CAD8715644.1"/>
    <property type="molecule type" value="Transcribed_RNA"/>
</dbReference>
<dbReference type="FunFam" id="1.10.510.10:FF:000008">
    <property type="entry name" value="Non-specific serine/threonine protein kinase"/>
    <property type="match status" value="1"/>
</dbReference>
<evidence type="ECO:0000256" key="9">
    <source>
        <dbReference type="ARBA" id="ARBA00047899"/>
    </source>
</evidence>
<dbReference type="Gene3D" id="3.30.200.20">
    <property type="entry name" value="Phosphorylase Kinase, domain 1"/>
    <property type="match status" value="1"/>
</dbReference>
<keyword evidence="6 11" id="KW-0547">Nucleotide-binding</keyword>
<evidence type="ECO:0000256" key="4">
    <source>
        <dbReference type="ARBA" id="ARBA00022553"/>
    </source>
</evidence>
<keyword evidence="3" id="KW-0723">Serine/threonine-protein kinase</keyword>
<name>A0A7S0SWN9_9STRA</name>
<proteinExistence type="inferred from homology"/>
<dbReference type="Pfam" id="PF00787">
    <property type="entry name" value="PX"/>
    <property type="match status" value="1"/>
</dbReference>
<protein>
    <recommendedName>
        <fullName evidence="2">non-specific serine/threonine protein kinase</fullName>
        <ecNumber evidence="2">2.7.11.1</ecNumber>
    </recommendedName>
</protein>
<dbReference type="PANTHER" id="PTHR24351">
    <property type="entry name" value="RIBOSOMAL PROTEIN S6 KINASE"/>
    <property type="match status" value="1"/>
</dbReference>
<dbReference type="CDD" id="cd05123">
    <property type="entry name" value="STKc_AGC"/>
    <property type="match status" value="1"/>
</dbReference>
<evidence type="ECO:0000256" key="11">
    <source>
        <dbReference type="PROSITE-ProRule" id="PRU10141"/>
    </source>
</evidence>
<feature type="binding site" evidence="11">
    <location>
        <position position="274"/>
    </location>
    <ligand>
        <name>ATP</name>
        <dbReference type="ChEBI" id="CHEBI:30616"/>
    </ligand>
</feature>
<keyword evidence="7" id="KW-0418">Kinase</keyword>
<organism evidence="15">
    <name type="scientific">Chromulina nebulosa</name>
    <dbReference type="NCBI Taxonomy" id="96789"/>
    <lineage>
        <taxon>Eukaryota</taxon>
        <taxon>Sar</taxon>
        <taxon>Stramenopiles</taxon>
        <taxon>Ochrophyta</taxon>
        <taxon>Chrysophyceae</taxon>
        <taxon>Chromulinales</taxon>
        <taxon>Chromulinaceae</taxon>
        <taxon>Chromulina</taxon>
    </lineage>
</organism>
<dbReference type="SMART" id="SM00133">
    <property type="entry name" value="S_TK_X"/>
    <property type="match status" value="1"/>
</dbReference>
<feature type="domain" description="AGC-kinase C-terminal" evidence="14">
    <location>
        <begin position="502"/>
        <end position="581"/>
    </location>
</feature>
<comment type="catalytic activity">
    <reaction evidence="9">
        <text>L-threonyl-[protein] + ATP = O-phospho-L-threonyl-[protein] + ADP + H(+)</text>
        <dbReference type="Rhea" id="RHEA:46608"/>
        <dbReference type="Rhea" id="RHEA-COMP:11060"/>
        <dbReference type="Rhea" id="RHEA-COMP:11605"/>
        <dbReference type="ChEBI" id="CHEBI:15378"/>
        <dbReference type="ChEBI" id="CHEBI:30013"/>
        <dbReference type="ChEBI" id="CHEBI:30616"/>
        <dbReference type="ChEBI" id="CHEBI:61977"/>
        <dbReference type="ChEBI" id="CHEBI:456216"/>
        <dbReference type="EC" id="2.7.11.1"/>
    </reaction>
</comment>
<dbReference type="GO" id="GO:0004674">
    <property type="term" value="F:protein serine/threonine kinase activity"/>
    <property type="evidence" value="ECO:0007669"/>
    <property type="project" value="UniProtKB-KW"/>
</dbReference>
<dbReference type="InterPro" id="IPR036871">
    <property type="entry name" value="PX_dom_sf"/>
</dbReference>
<dbReference type="GO" id="GO:0035091">
    <property type="term" value="F:phosphatidylinositol binding"/>
    <property type="evidence" value="ECO:0007669"/>
    <property type="project" value="InterPro"/>
</dbReference>
<evidence type="ECO:0000256" key="1">
    <source>
        <dbReference type="ARBA" id="ARBA00009903"/>
    </source>
</evidence>
<evidence type="ECO:0000256" key="3">
    <source>
        <dbReference type="ARBA" id="ARBA00022527"/>
    </source>
</evidence>
<sequence>MDDEHFVVTNLDDGEIYDVDEASSKFNILTINEISEAKRAEEKHEYNEDEEEDDNYFDAKNVVLSLNQAKNEKYYVPLSVPTGARIIFTRITAVGTARDVDNKAYSVFYLDVRCNIAIPNSWYVYRRYSQFRRLSDVLRSEGYYVPVLPPKRLLGTFNTDFIKQRKNDLEAWLRGLEDQHIAHNGSKDPQTHPYYRQFLTEGANCPPQPLTRVYPEHIDIAESKAIDPNLIRYSPKNRKVNLDDFELVRVIGKGSFGKVSLVKKRSDNILYAMKVLSKPNIIKRKQVEHTRTERRILGSINHPFIVKLHYAFQNEKKLYFVLDYAAGGELFYHLSRMKKFPEHLTRFYAAEITMALDALHANDVVYRDLKPENILLDKDGHIKLADFGLAKEGVHDAAEGAYSLCGTPEYLSPEVLDRQGHGTAVDWWNLGMVTYEMLTGLPPWYTTDKEKLFDRLRNAPLKFPFYVTRPAAMLISALLNRNPLARLGSNGGNEVKSHQFFSPIDWDSLYAKKIPPPFNPCVDQDISNTENFESEFTNMPLHSVDEGVGNGSNRFSNLDGLDHDMFTNFTYEEETMLDSLRDNFRASWVAMRK</sequence>
<dbReference type="InterPro" id="IPR045270">
    <property type="entry name" value="STKc_AGC"/>
</dbReference>
<dbReference type="GO" id="GO:0005524">
    <property type="term" value="F:ATP binding"/>
    <property type="evidence" value="ECO:0007669"/>
    <property type="project" value="UniProtKB-UniRule"/>
</dbReference>
<evidence type="ECO:0000256" key="6">
    <source>
        <dbReference type="ARBA" id="ARBA00022741"/>
    </source>
</evidence>
<dbReference type="CDD" id="cd06093">
    <property type="entry name" value="PX_domain"/>
    <property type="match status" value="1"/>
</dbReference>
<evidence type="ECO:0000256" key="2">
    <source>
        <dbReference type="ARBA" id="ARBA00012513"/>
    </source>
</evidence>
<dbReference type="PROSITE" id="PS00108">
    <property type="entry name" value="PROTEIN_KINASE_ST"/>
    <property type="match status" value="1"/>
</dbReference>
<evidence type="ECO:0000256" key="5">
    <source>
        <dbReference type="ARBA" id="ARBA00022679"/>
    </source>
</evidence>
<dbReference type="InterPro" id="IPR000719">
    <property type="entry name" value="Prot_kinase_dom"/>
</dbReference>
<feature type="domain" description="PX" evidence="13">
    <location>
        <begin position="86"/>
        <end position="205"/>
    </location>
</feature>
<dbReference type="Pfam" id="PF00069">
    <property type="entry name" value="Pkinase"/>
    <property type="match status" value="1"/>
</dbReference>
<dbReference type="SUPFAM" id="SSF64268">
    <property type="entry name" value="PX domain"/>
    <property type="match status" value="1"/>
</dbReference>
<dbReference type="FunFam" id="3.30.200.20:FF:000048">
    <property type="entry name" value="Non-specific serine/threonine protein kinase"/>
    <property type="match status" value="1"/>
</dbReference>
<evidence type="ECO:0000256" key="10">
    <source>
        <dbReference type="ARBA" id="ARBA00048679"/>
    </source>
</evidence>
<dbReference type="PROSITE" id="PS50195">
    <property type="entry name" value="PX"/>
    <property type="match status" value="1"/>
</dbReference>
<evidence type="ECO:0000256" key="7">
    <source>
        <dbReference type="ARBA" id="ARBA00022777"/>
    </source>
</evidence>
<dbReference type="Gene3D" id="1.10.510.10">
    <property type="entry name" value="Transferase(Phosphotransferase) domain 1"/>
    <property type="match status" value="1"/>
</dbReference>
<comment type="catalytic activity">
    <reaction evidence="10">
        <text>L-seryl-[protein] + ATP = O-phospho-L-seryl-[protein] + ADP + H(+)</text>
        <dbReference type="Rhea" id="RHEA:17989"/>
        <dbReference type="Rhea" id="RHEA-COMP:9863"/>
        <dbReference type="Rhea" id="RHEA-COMP:11604"/>
        <dbReference type="ChEBI" id="CHEBI:15378"/>
        <dbReference type="ChEBI" id="CHEBI:29999"/>
        <dbReference type="ChEBI" id="CHEBI:30616"/>
        <dbReference type="ChEBI" id="CHEBI:83421"/>
        <dbReference type="ChEBI" id="CHEBI:456216"/>
        <dbReference type="EC" id="2.7.11.1"/>
    </reaction>
</comment>
<dbReference type="PROSITE" id="PS50011">
    <property type="entry name" value="PROTEIN_KINASE_DOM"/>
    <property type="match status" value="1"/>
</dbReference>
<dbReference type="InterPro" id="IPR001683">
    <property type="entry name" value="PX_dom"/>
</dbReference>
<dbReference type="SMART" id="SM00220">
    <property type="entry name" value="S_TKc"/>
    <property type="match status" value="1"/>
</dbReference>
<evidence type="ECO:0000259" key="12">
    <source>
        <dbReference type="PROSITE" id="PS50011"/>
    </source>
</evidence>
<keyword evidence="5" id="KW-0808">Transferase</keyword>
<dbReference type="SUPFAM" id="SSF56112">
    <property type="entry name" value="Protein kinase-like (PK-like)"/>
    <property type="match status" value="1"/>
</dbReference>
<evidence type="ECO:0000313" key="15">
    <source>
        <dbReference type="EMBL" id="CAD8715644.1"/>
    </source>
</evidence>
<dbReference type="InterPro" id="IPR011009">
    <property type="entry name" value="Kinase-like_dom_sf"/>
</dbReference>
<evidence type="ECO:0000259" key="13">
    <source>
        <dbReference type="PROSITE" id="PS50195"/>
    </source>
</evidence>
<dbReference type="EC" id="2.7.11.1" evidence="2"/>
<accession>A0A7S0SWN9</accession>
<dbReference type="PROSITE" id="PS00107">
    <property type="entry name" value="PROTEIN_KINASE_ATP"/>
    <property type="match status" value="1"/>
</dbReference>
<comment type="similarity">
    <text evidence="1">Belongs to the protein kinase superfamily. AGC Ser/Thr protein kinase family.</text>
</comment>
<dbReference type="InterPro" id="IPR017441">
    <property type="entry name" value="Protein_kinase_ATP_BS"/>
</dbReference>
<evidence type="ECO:0000259" key="14">
    <source>
        <dbReference type="PROSITE" id="PS51285"/>
    </source>
</evidence>
<keyword evidence="4" id="KW-0597">Phosphoprotein</keyword>
<dbReference type="AlphaFoldDB" id="A0A7S0SWN9"/>
<feature type="domain" description="Protein kinase" evidence="12">
    <location>
        <begin position="245"/>
        <end position="501"/>
    </location>
</feature>
<dbReference type="InterPro" id="IPR000961">
    <property type="entry name" value="AGC-kinase_C"/>
</dbReference>